<dbReference type="EMBL" id="FXAN01000034">
    <property type="protein sequence ID" value="SMF98817.1"/>
    <property type="molecule type" value="Genomic_DNA"/>
</dbReference>
<reference evidence="1 2" key="1">
    <citation type="submission" date="2017-04" db="EMBL/GenBank/DDBJ databases">
        <authorList>
            <person name="Afonso C.L."/>
            <person name="Miller P.J."/>
            <person name="Scott M.A."/>
            <person name="Spackman E."/>
            <person name="Goraichik I."/>
            <person name="Dimitrov K.M."/>
            <person name="Suarez D.L."/>
            <person name="Swayne D.E."/>
        </authorList>
    </citation>
    <scope>NUCLEOTIDE SEQUENCE [LARGE SCALE GENOMIC DNA]</scope>
    <source>
        <strain evidence="1">LMG 28154</strain>
    </source>
</reference>
<gene>
    <name evidence="1" type="ORF">BSIN_2103</name>
</gene>
<name>A0A238H0S7_9BURK</name>
<dbReference type="Proteomes" id="UP000198460">
    <property type="component" value="Unassembled WGS sequence"/>
</dbReference>
<evidence type="ECO:0000313" key="1">
    <source>
        <dbReference type="EMBL" id="SMF98817.1"/>
    </source>
</evidence>
<accession>A0A238H0S7</accession>
<dbReference type="AlphaFoldDB" id="A0A238H0S7"/>
<proteinExistence type="predicted"/>
<organism evidence="1 2">
    <name type="scientific">Burkholderia singularis</name>
    <dbReference type="NCBI Taxonomy" id="1503053"/>
    <lineage>
        <taxon>Bacteria</taxon>
        <taxon>Pseudomonadati</taxon>
        <taxon>Pseudomonadota</taxon>
        <taxon>Betaproteobacteria</taxon>
        <taxon>Burkholderiales</taxon>
        <taxon>Burkholderiaceae</taxon>
        <taxon>Burkholderia</taxon>
        <taxon>pseudomallei group</taxon>
    </lineage>
</organism>
<protein>
    <submittedName>
        <fullName evidence="1">Uncharacterized protein</fullName>
    </submittedName>
</protein>
<sequence>MRSRHAERRRDAINAVRQKKWRGAFDRRARLGDSRIAGRE</sequence>
<evidence type="ECO:0000313" key="2">
    <source>
        <dbReference type="Proteomes" id="UP000198460"/>
    </source>
</evidence>